<dbReference type="InterPro" id="IPR050659">
    <property type="entry name" value="Peptidase_M24B"/>
</dbReference>
<evidence type="ECO:0000259" key="2">
    <source>
        <dbReference type="Pfam" id="PF01321"/>
    </source>
</evidence>
<dbReference type="InterPro" id="IPR036005">
    <property type="entry name" value="Creatinase/aminopeptidase-like"/>
</dbReference>
<evidence type="ECO:0000259" key="1">
    <source>
        <dbReference type="Pfam" id="PF00557"/>
    </source>
</evidence>
<dbReference type="SUPFAM" id="SSF55920">
    <property type="entry name" value="Creatinase/aminopeptidase"/>
    <property type="match status" value="1"/>
</dbReference>
<organism evidence="3">
    <name type="scientific">uncultured organism</name>
    <dbReference type="NCBI Taxonomy" id="155900"/>
    <lineage>
        <taxon>unclassified sequences</taxon>
        <taxon>environmental samples</taxon>
    </lineage>
</organism>
<reference evidence="3" key="1">
    <citation type="journal article" date="2013" name="Syst. Appl. Microbiol.">
        <title>New insights into the archaeal diversity of a hypersaline microbial mat obtained by a metagenomic approach.</title>
        <authorList>
            <person name="Lopez-Lopez A."/>
            <person name="Richter M."/>
            <person name="Pena A."/>
            <person name="Tamames J."/>
            <person name="Rossello-Mora R."/>
        </authorList>
    </citation>
    <scope>NUCLEOTIDE SEQUENCE</scope>
</reference>
<gene>
    <name evidence="3" type="ORF">FLSS-4_0001</name>
</gene>
<feature type="domain" description="Peptidase M24" evidence="1">
    <location>
        <begin position="149"/>
        <end position="328"/>
    </location>
</feature>
<dbReference type="CDD" id="cd01066">
    <property type="entry name" value="APP_MetAP"/>
    <property type="match status" value="1"/>
</dbReference>
<sequence>MEEQEIELALVTSPTNIYYLTGYNAFSFYVPQFLVVPLDRELFLVNRSIDRPSARETTWLEEEMIKPYGEEYIDHYVNYPDPKHPVDFLLDLLRSEGLDDRRFGLELDDYYCRAFYYRSLVEELGVEVKDATQLVPRVYLKKSEREIDYMKEASRIVEKGMKSAIEAIEDGVTENEVAAEILHTMVKNGGSMPSFPPMLQTTAACHITWTDSVIREGTSVSVEIAGCKERYHSPMCRTVIVADEDSSLVREARDVIGKQIEAHKKALETVKPGIMAEEVAIEANKIFDERSSRVGYPAGIGFPPDWGERTASFQLGDKTVLEPNMTFHTISTLTEPFMMEFSE</sequence>
<feature type="non-terminal residue" evidence="3">
    <location>
        <position position="343"/>
    </location>
</feature>
<name>M1Q0X3_9ZZZZ</name>
<dbReference type="Gene3D" id="3.40.350.10">
    <property type="entry name" value="Creatinase/prolidase N-terminal domain"/>
    <property type="match status" value="1"/>
</dbReference>
<dbReference type="SUPFAM" id="SSF53092">
    <property type="entry name" value="Creatinase/prolidase N-terminal domain"/>
    <property type="match status" value="1"/>
</dbReference>
<dbReference type="InterPro" id="IPR029149">
    <property type="entry name" value="Creatin/AminoP/Spt16_N"/>
</dbReference>
<dbReference type="PANTHER" id="PTHR46112:SF2">
    <property type="entry name" value="XAA-PRO AMINOPEPTIDASE P-RELATED"/>
    <property type="match status" value="1"/>
</dbReference>
<dbReference type="InterPro" id="IPR000587">
    <property type="entry name" value="Creatinase_N"/>
</dbReference>
<dbReference type="InterPro" id="IPR000994">
    <property type="entry name" value="Pept_M24"/>
</dbReference>
<evidence type="ECO:0000313" key="3">
    <source>
        <dbReference type="EMBL" id="AGF92882.1"/>
    </source>
</evidence>
<dbReference type="PANTHER" id="PTHR46112">
    <property type="entry name" value="AMINOPEPTIDASE"/>
    <property type="match status" value="1"/>
</dbReference>
<dbReference type="Pfam" id="PF00557">
    <property type="entry name" value="Peptidase_M24"/>
    <property type="match status" value="1"/>
</dbReference>
<dbReference type="Gene3D" id="3.90.230.10">
    <property type="entry name" value="Creatinase/methionine aminopeptidase superfamily"/>
    <property type="match status" value="1"/>
</dbReference>
<dbReference type="Pfam" id="PF01321">
    <property type="entry name" value="Creatinase_N"/>
    <property type="match status" value="1"/>
</dbReference>
<proteinExistence type="predicted"/>
<protein>
    <submittedName>
        <fullName evidence="3">Ectoine utilization protein EutD</fullName>
    </submittedName>
</protein>
<feature type="domain" description="Creatinase N-terminal" evidence="2">
    <location>
        <begin position="1"/>
        <end position="137"/>
    </location>
</feature>
<dbReference type="AlphaFoldDB" id="M1Q0X3"/>
<dbReference type="EMBL" id="JX684076">
    <property type="protein sequence ID" value="AGF92882.1"/>
    <property type="molecule type" value="Genomic_DNA"/>
</dbReference>
<accession>M1Q0X3</accession>